<keyword evidence="1 3" id="KW-0378">Hydrolase</keyword>
<gene>
    <name evidence="3" type="ORF">DXB93_11280</name>
</gene>
<dbReference type="GO" id="GO:0016787">
    <property type="term" value="F:hydrolase activity"/>
    <property type="evidence" value="ECO:0007669"/>
    <property type="project" value="UniProtKB-KW"/>
</dbReference>
<evidence type="ECO:0000256" key="1">
    <source>
        <dbReference type="ARBA" id="ARBA00022801"/>
    </source>
</evidence>
<sequence>MKILVNGIELFYEISGQGRPLILVHGNGEDHHIFDELVAKLKNHYTCYCIDSRGHGLSSSVAVYSYQSMAEDIIEFIKSLKLSEVAYYGFSDGGIVGLLVASQSKLIKYLMISGANADPDGLKNWAYYLMKIQYYLKKDVKIKMMLEQPHINEYQLAKITAKTLILVGSDDMIKESHTLYLAHNISGSQLMILPNENHSSYIINSAKLAPIILAFLKVA</sequence>
<evidence type="ECO:0000313" key="3">
    <source>
        <dbReference type="EMBL" id="RGD84266.1"/>
    </source>
</evidence>
<dbReference type="PANTHER" id="PTHR43798:SF31">
    <property type="entry name" value="AB HYDROLASE SUPERFAMILY PROTEIN YCLE"/>
    <property type="match status" value="1"/>
</dbReference>
<dbReference type="RefSeq" id="WP_009009373.1">
    <property type="nucleotide sequence ID" value="NZ_JAHOLO010000004.1"/>
</dbReference>
<dbReference type="SUPFAM" id="SSF53474">
    <property type="entry name" value="alpha/beta-Hydrolases"/>
    <property type="match status" value="1"/>
</dbReference>
<dbReference type="EMBL" id="QUSL01000018">
    <property type="protein sequence ID" value="RGD84266.1"/>
    <property type="molecule type" value="Genomic_DNA"/>
</dbReference>
<evidence type="ECO:0000313" key="4">
    <source>
        <dbReference type="Proteomes" id="UP000261032"/>
    </source>
</evidence>
<comment type="caution">
    <text evidence="3">The sequence shown here is derived from an EMBL/GenBank/DDBJ whole genome shotgun (WGS) entry which is preliminary data.</text>
</comment>
<dbReference type="AlphaFoldDB" id="A0A3E3EBK2"/>
<dbReference type="InterPro" id="IPR050266">
    <property type="entry name" value="AB_hydrolase_sf"/>
</dbReference>
<dbReference type="GO" id="GO:0016020">
    <property type="term" value="C:membrane"/>
    <property type="evidence" value="ECO:0007669"/>
    <property type="project" value="TreeGrafter"/>
</dbReference>
<dbReference type="PANTHER" id="PTHR43798">
    <property type="entry name" value="MONOACYLGLYCEROL LIPASE"/>
    <property type="match status" value="1"/>
</dbReference>
<feature type="domain" description="AB hydrolase-1" evidence="2">
    <location>
        <begin position="20"/>
        <end position="129"/>
    </location>
</feature>
<dbReference type="Pfam" id="PF00561">
    <property type="entry name" value="Abhydrolase_1"/>
    <property type="match status" value="1"/>
</dbReference>
<evidence type="ECO:0000259" key="2">
    <source>
        <dbReference type="Pfam" id="PF00561"/>
    </source>
</evidence>
<dbReference type="Gene3D" id="3.40.50.1820">
    <property type="entry name" value="alpha/beta hydrolase"/>
    <property type="match status" value="1"/>
</dbReference>
<proteinExistence type="predicted"/>
<name>A0A3E3EBK2_9FIRM</name>
<protein>
    <submittedName>
        <fullName evidence="3">Alpha/beta hydrolase</fullName>
    </submittedName>
</protein>
<accession>A0A3E3EBK2</accession>
<dbReference type="InterPro" id="IPR000073">
    <property type="entry name" value="AB_hydrolase_1"/>
</dbReference>
<reference evidence="3 4" key="1">
    <citation type="submission" date="2018-08" db="EMBL/GenBank/DDBJ databases">
        <title>A genome reference for cultivated species of the human gut microbiota.</title>
        <authorList>
            <person name="Zou Y."/>
            <person name="Xue W."/>
            <person name="Luo G."/>
        </authorList>
    </citation>
    <scope>NUCLEOTIDE SEQUENCE [LARGE SCALE GENOMIC DNA]</scope>
    <source>
        <strain evidence="3 4">OM06-4</strain>
    </source>
</reference>
<dbReference type="InterPro" id="IPR029058">
    <property type="entry name" value="AB_hydrolase_fold"/>
</dbReference>
<organism evidence="3 4">
    <name type="scientific">Thomasclavelia ramosa</name>
    <dbReference type="NCBI Taxonomy" id="1547"/>
    <lineage>
        <taxon>Bacteria</taxon>
        <taxon>Bacillati</taxon>
        <taxon>Bacillota</taxon>
        <taxon>Erysipelotrichia</taxon>
        <taxon>Erysipelotrichales</taxon>
        <taxon>Coprobacillaceae</taxon>
        <taxon>Thomasclavelia</taxon>
    </lineage>
</organism>
<dbReference type="Proteomes" id="UP000261032">
    <property type="component" value="Unassembled WGS sequence"/>
</dbReference>